<accession>A0A9P1CGF3</accession>
<gene>
    <name evidence="1" type="ORF">C1SCF055_LOCUS18056</name>
</gene>
<organism evidence="1">
    <name type="scientific">Cladocopium goreaui</name>
    <dbReference type="NCBI Taxonomy" id="2562237"/>
    <lineage>
        <taxon>Eukaryota</taxon>
        <taxon>Sar</taxon>
        <taxon>Alveolata</taxon>
        <taxon>Dinophyceae</taxon>
        <taxon>Suessiales</taxon>
        <taxon>Symbiodiniaceae</taxon>
        <taxon>Cladocopium</taxon>
    </lineage>
</organism>
<dbReference type="Proteomes" id="UP001152797">
    <property type="component" value="Unassembled WGS sequence"/>
</dbReference>
<dbReference type="PANTHER" id="PTHR34801:SF6">
    <property type="entry name" value="SLL1620 PROTEIN"/>
    <property type="match status" value="1"/>
</dbReference>
<sequence length="238" mass="26260">MANILNLDESYRFLRMLGLIAGNAKNGDGSELASELNRILQCGISSMARKTPGASFGTSQVGCRVLCLDLVTPIPPNLLARCTGGLRELNGCVASQDDRPEVFEPPWQLPEPRAGQQVDLPRVSSQLKRAVLEAGGSILSQSEDQRYLRAEFLVDVPLLGQDADDVEWYFTPDDLIVQFRAERRSGRADFGTNRQRLEDDGRGGGAGGYQNSKVWEDMGILWILDDFVGTVWGYNSFM</sequence>
<protein>
    <submittedName>
        <fullName evidence="1">Uncharacterized protein</fullName>
    </submittedName>
</protein>
<evidence type="ECO:0000313" key="2">
    <source>
        <dbReference type="EMBL" id="CAL1144500.1"/>
    </source>
</evidence>
<dbReference type="Pfam" id="PF07386">
    <property type="entry name" value="DUF1499"/>
    <property type="match status" value="1"/>
</dbReference>
<evidence type="ECO:0000313" key="3">
    <source>
        <dbReference type="Proteomes" id="UP001152797"/>
    </source>
</evidence>
<dbReference type="AlphaFoldDB" id="A0A9P1CGF3"/>
<dbReference type="EMBL" id="CAMXCT030001557">
    <property type="protein sequence ID" value="CAL4778437.1"/>
    <property type="molecule type" value="Genomic_DNA"/>
</dbReference>
<name>A0A9P1CGF3_9DINO</name>
<reference evidence="1" key="1">
    <citation type="submission" date="2022-10" db="EMBL/GenBank/DDBJ databases">
        <authorList>
            <person name="Chen Y."/>
            <person name="Dougan E. K."/>
            <person name="Chan C."/>
            <person name="Rhodes N."/>
            <person name="Thang M."/>
        </authorList>
    </citation>
    <scope>NUCLEOTIDE SEQUENCE</scope>
</reference>
<keyword evidence="3" id="KW-1185">Reference proteome</keyword>
<proteinExistence type="predicted"/>
<dbReference type="EMBL" id="CAMXCT020001557">
    <property type="protein sequence ID" value="CAL1144500.1"/>
    <property type="molecule type" value="Genomic_DNA"/>
</dbReference>
<dbReference type="PANTHER" id="PTHR34801">
    <property type="entry name" value="EXPRESSED PROTEIN"/>
    <property type="match status" value="1"/>
</dbReference>
<evidence type="ECO:0000313" key="1">
    <source>
        <dbReference type="EMBL" id="CAI3991125.1"/>
    </source>
</evidence>
<reference evidence="2" key="2">
    <citation type="submission" date="2024-04" db="EMBL/GenBank/DDBJ databases">
        <authorList>
            <person name="Chen Y."/>
            <person name="Shah S."/>
            <person name="Dougan E. K."/>
            <person name="Thang M."/>
            <person name="Chan C."/>
        </authorList>
    </citation>
    <scope>NUCLEOTIDE SEQUENCE [LARGE SCALE GENOMIC DNA]</scope>
</reference>
<dbReference type="OrthoDB" id="448536at2759"/>
<dbReference type="InterPro" id="IPR010865">
    <property type="entry name" value="DUF1499"/>
</dbReference>
<dbReference type="EMBL" id="CAMXCT010001557">
    <property type="protein sequence ID" value="CAI3991125.1"/>
    <property type="molecule type" value="Genomic_DNA"/>
</dbReference>
<comment type="caution">
    <text evidence="1">The sequence shown here is derived from an EMBL/GenBank/DDBJ whole genome shotgun (WGS) entry which is preliminary data.</text>
</comment>